<dbReference type="Proteomes" id="UP001454036">
    <property type="component" value="Unassembled WGS sequence"/>
</dbReference>
<accession>A0AAV3NM08</accession>
<reference evidence="2 3" key="1">
    <citation type="submission" date="2024-01" db="EMBL/GenBank/DDBJ databases">
        <title>The complete chloroplast genome sequence of Lithospermum erythrorhizon: insights into the phylogenetic relationship among Boraginaceae species and the maternal lineages of purple gromwells.</title>
        <authorList>
            <person name="Okada T."/>
            <person name="Watanabe K."/>
        </authorList>
    </citation>
    <scope>NUCLEOTIDE SEQUENCE [LARGE SCALE GENOMIC DNA]</scope>
</reference>
<sequence length="134" mass="14816">MQMTSLHCTVPPLSQSMLMFHHPFIKPTFKLPIFSLNRSPSVAFTHLDSHFATHRFKNGERLQVSSKLDKNVIFASSNNPPEGSDIVEKMENGTAKGPPFLTILAGLLVFAAVCWVLGSIVMWLIGLVINLSPK</sequence>
<gene>
    <name evidence="2" type="ORF">LIER_35027</name>
</gene>
<protein>
    <recommendedName>
        <fullName evidence="4">Transmembrane protein</fullName>
    </recommendedName>
</protein>
<evidence type="ECO:0008006" key="4">
    <source>
        <dbReference type="Google" id="ProtNLM"/>
    </source>
</evidence>
<dbReference type="EMBL" id="BAABME010015043">
    <property type="protein sequence ID" value="GAA0139085.1"/>
    <property type="molecule type" value="Genomic_DNA"/>
</dbReference>
<comment type="caution">
    <text evidence="2">The sequence shown here is derived from an EMBL/GenBank/DDBJ whole genome shotgun (WGS) entry which is preliminary data.</text>
</comment>
<proteinExistence type="predicted"/>
<keyword evidence="1" id="KW-0812">Transmembrane</keyword>
<evidence type="ECO:0000313" key="3">
    <source>
        <dbReference type="Proteomes" id="UP001454036"/>
    </source>
</evidence>
<keyword evidence="1" id="KW-1133">Transmembrane helix</keyword>
<keyword evidence="1" id="KW-0472">Membrane</keyword>
<name>A0AAV3NM08_LITER</name>
<keyword evidence="3" id="KW-1185">Reference proteome</keyword>
<dbReference type="AlphaFoldDB" id="A0AAV3NM08"/>
<evidence type="ECO:0000313" key="2">
    <source>
        <dbReference type="EMBL" id="GAA0139085.1"/>
    </source>
</evidence>
<organism evidence="2 3">
    <name type="scientific">Lithospermum erythrorhizon</name>
    <name type="common">Purple gromwell</name>
    <name type="synonym">Lithospermum officinale var. erythrorhizon</name>
    <dbReference type="NCBI Taxonomy" id="34254"/>
    <lineage>
        <taxon>Eukaryota</taxon>
        <taxon>Viridiplantae</taxon>
        <taxon>Streptophyta</taxon>
        <taxon>Embryophyta</taxon>
        <taxon>Tracheophyta</taxon>
        <taxon>Spermatophyta</taxon>
        <taxon>Magnoliopsida</taxon>
        <taxon>eudicotyledons</taxon>
        <taxon>Gunneridae</taxon>
        <taxon>Pentapetalae</taxon>
        <taxon>asterids</taxon>
        <taxon>lamiids</taxon>
        <taxon>Boraginales</taxon>
        <taxon>Boraginaceae</taxon>
        <taxon>Boraginoideae</taxon>
        <taxon>Lithospermeae</taxon>
        <taxon>Lithospermum</taxon>
    </lineage>
</organism>
<evidence type="ECO:0000256" key="1">
    <source>
        <dbReference type="SAM" id="Phobius"/>
    </source>
</evidence>
<feature type="transmembrane region" description="Helical" evidence="1">
    <location>
        <begin position="100"/>
        <end position="129"/>
    </location>
</feature>